<name>E7GSG1_CLOS6</name>
<sequence length="376" mass="43559">MKQKRNYFVLNKESDFLRGRSRGVAPGTEGLSLLEGSREGSYYTRVFDSREKQTVWHRLTVEGHLDGVSTVEVTVFASESSTLMTDGTAVPIDELIHDDKISEGQKDSRMEPFKRAVFYYPKDVLLHRIQGRYLWLKISFSAQRGLSPSISRIQVYFPKDTWMKYLPEVYERDRESASFLERYLNIFQTVYEDMTKRIEDAPALFEPWTAARAPLLWMAQWLSVENLNLWNETQLRYLTANAVRLYQYRGTVRYLKEILKLYTGREPYIIERHQLEPYFDKSPAAADLKRLYSSGTYEFTVLLDAEGVEANNRAGILRQLVEMAKPANMECKIVPLKPYIFLGQYSYLGINSVLGQYRAFQLDGLCAVPFSAVAEE</sequence>
<organism evidence="1 2">
    <name type="scientific">Clostridium symbiosum (strain WAL-14163)</name>
    <dbReference type="NCBI Taxonomy" id="742740"/>
    <lineage>
        <taxon>Bacteria</taxon>
        <taxon>Bacillati</taxon>
        <taxon>Bacillota</taxon>
        <taxon>Clostridia</taxon>
        <taxon>Lachnospirales</taxon>
        <taxon>Lachnospiraceae</taxon>
        <taxon>Otoolea</taxon>
    </lineage>
</organism>
<dbReference type="Pfam" id="PF09684">
    <property type="entry name" value="Tail_P2_I"/>
    <property type="match status" value="1"/>
</dbReference>
<dbReference type="InterPro" id="IPR011748">
    <property type="entry name" value="Unchr_phage_tail-like"/>
</dbReference>
<dbReference type="AlphaFoldDB" id="E7GSG1"/>
<protein>
    <recommendedName>
        <fullName evidence="3">Phage tail protein</fullName>
    </recommendedName>
</protein>
<dbReference type="NCBIfam" id="TIGR02242">
    <property type="entry name" value="tail_TIGR02242"/>
    <property type="match status" value="1"/>
</dbReference>
<evidence type="ECO:0008006" key="3">
    <source>
        <dbReference type="Google" id="ProtNLM"/>
    </source>
</evidence>
<dbReference type="HOGENOM" id="CLU_743312_0_0_9"/>
<evidence type="ECO:0000313" key="1">
    <source>
        <dbReference type="EMBL" id="EGA92304.1"/>
    </source>
</evidence>
<gene>
    <name evidence="1" type="ORF">HMPREF9474_03856</name>
</gene>
<dbReference type="eggNOG" id="COG4385">
    <property type="taxonomic scope" value="Bacteria"/>
</dbReference>
<dbReference type="RefSeq" id="WP_003503759.1">
    <property type="nucleotide sequence ID" value="NZ_GL834317.1"/>
</dbReference>
<accession>E7GSG1</accession>
<dbReference type="Proteomes" id="UP000002970">
    <property type="component" value="Unassembled WGS sequence"/>
</dbReference>
<comment type="caution">
    <text evidence="1">The sequence shown here is derived from an EMBL/GenBank/DDBJ whole genome shotgun (WGS) entry which is preliminary data.</text>
</comment>
<reference evidence="1 2" key="1">
    <citation type="submission" date="2010-12" db="EMBL/GenBank/DDBJ databases">
        <title>The Genome Sequence of Clostridium symbiosum strain WAL-14163.</title>
        <authorList>
            <person name="Earl A."/>
            <person name="Ward D."/>
            <person name="Feldgarden M."/>
            <person name="Gevers D."/>
            <person name="Finegold S.M."/>
            <person name="Summanen P.H."/>
            <person name="Molitoris D.R."/>
            <person name="Vaisanen M.L."/>
            <person name="Daigneault M."/>
            <person name="Young S.K."/>
            <person name="Zeng Q."/>
            <person name="Gargeya S."/>
            <person name="Fitzgerald M."/>
            <person name="Haas B."/>
            <person name="Abouelleil A."/>
            <person name="Alvarado L."/>
            <person name="Arachchi H.M."/>
            <person name="Berlin A."/>
            <person name="Brown A."/>
            <person name="Chapman S.B."/>
            <person name="Chen Z."/>
            <person name="Dunbar C."/>
            <person name="Freedman E."/>
            <person name="Gearin G."/>
            <person name="Gellesch M."/>
            <person name="Goldberg J."/>
            <person name="Griggs A."/>
            <person name="Gujja S."/>
            <person name="Heilman E."/>
            <person name="Heiman D."/>
            <person name="Howarth C."/>
            <person name="Larson L."/>
            <person name="Lui A."/>
            <person name="MacDonald P.J.P."/>
            <person name="Mehta T."/>
            <person name="Montmayeur A."/>
            <person name="Murphy C."/>
            <person name="Neiman D."/>
            <person name="Pearson M."/>
            <person name="Priest M."/>
            <person name="Roberts A."/>
            <person name="Saif S."/>
            <person name="Shea T."/>
            <person name="Shenoy N."/>
            <person name="Sisk P."/>
            <person name="Stolte C."/>
            <person name="Sykes S."/>
            <person name="White J."/>
            <person name="Yandava C."/>
            <person name="Nusbaum C."/>
            <person name="Birren B."/>
        </authorList>
    </citation>
    <scope>NUCLEOTIDE SEQUENCE [LARGE SCALE GENOMIC DNA]</scope>
    <source>
        <strain evidence="1 2">WAL-14163</strain>
    </source>
</reference>
<dbReference type="InterPro" id="IPR006521">
    <property type="entry name" value="Tail_protein_I"/>
</dbReference>
<dbReference type="STRING" id="1512.GCA_900049235_04168"/>
<keyword evidence="2" id="KW-1185">Reference proteome</keyword>
<dbReference type="EMBL" id="ADLQ01000083">
    <property type="protein sequence ID" value="EGA92304.1"/>
    <property type="molecule type" value="Genomic_DNA"/>
</dbReference>
<evidence type="ECO:0000313" key="2">
    <source>
        <dbReference type="Proteomes" id="UP000002970"/>
    </source>
</evidence>
<proteinExistence type="predicted"/>